<accession>A0A6B3VW28</accession>
<dbReference type="Proteomes" id="UP000570010">
    <property type="component" value="Unassembled WGS sequence"/>
</dbReference>
<evidence type="ECO:0000256" key="1">
    <source>
        <dbReference type="SAM" id="Coils"/>
    </source>
</evidence>
<feature type="coiled-coil region" evidence="1">
    <location>
        <begin position="4"/>
        <end position="35"/>
    </location>
</feature>
<evidence type="ECO:0000313" key="5">
    <source>
        <dbReference type="Proteomes" id="UP000570010"/>
    </source>
</evidence>
<reference evidence="2 5" key="2">
    <citation type="submission" date="2020-07" db="EMBL/GenBank/DDBJ databases">
        <authorList>
            <person name="Feng H."/>
        </authorList>
    </citation>
    <scope>NUCLEOTIDE SEQUENCE [LARGE SCALE GENOMIC DNA]</scope>
    <source>
        <strain evidence="5">s-12</strain>
        <strain evidence="2">S-12</strain>
    </source>
</reference>
<evidence type="ECO:0000313" key="2">
    <source>
        <dbReference type="EMBL" id="MBA4536121.1"/>
    </source>
</evidence>
<dbReference type="RefSeq" id="WP_163239956.1">
    <property type="nucleotide sequence ID" value="NZ_CP082780.1"/>
</dbReference>
<reference evidence="3 4" key="1">
    <citation type="submission" date="2020-02" db="EMBL/GenBank/DDBJ databases">
        <title>Bacillus aquiflavi sp. nov., isolated from yellow water of strong flavor Chinese baijiu in Yibin region of China.</title>
        <authorList>
            <person name="Xie J."/>
        </authorList>
    </citation>
    <scope>NUCLEOTIDE SEQUENCE [LARGE SCALE GENOMIC DNA]</scope>
    <source>
        <strain evidence="3 4">3H-10</strain>
    </source>
</reference>
<keyword evidence="4" id="KW-1185">Reference proteome</keyword>
<evidence type="ECO:0000313" key="3">
    <source>
        <dbReference type="EMBL" id="NEY80495.1"/>
    </source>
</evidence>
<evidence type="ECO:0000313" key="4">
    <source>
        <dbReference type="Proteomes" id="UP000472971"/>
    </source>
</evidence>
<proteinExistence type="predicted"/>
<name>A0A6B3VW28_9BACI</name>
<dbReference type="Proteomes" id="UP000472971">
    <property type="component" value="Unassembled WGS sequence"/>
</dbReference>
<dbReference type="AlphaFoldDB" id="A0A6B3VW28"/>
<dbReference type="EMBL" id="JACEIO010000004">
    <property type="protein sequence ID" value="MBA4536121.1"/>
    <property type="molecule type" value="Genomic_DNA"/>
</dbReference>
<gene>
    <name evidence="3" type="ORF">G4D64_02930</name>
    <name evidence="2" type="ORF">H1Z61_02935</name>
</gene>
<keyword evidence="1" id="KW-0175">Coiled coil</keyword>
<comment type="caution">
    <text evidence="3">The sequence shown here is derived from an EMBL/GenBank/DDBJ whole genome shotgun (WGS) entry which is preliminary data.</text>
</comment>
<protein>
    <submittedName>
        <fullName evidence="3">Uncharacterized protein</fullName>
    </submittedName>
</protein>
<organism evidence="3 4">
    <name type="scientific">Bacillus aquiflavi</name>
    <dbReference type="NCBI Taxonomy" id="2672567"/>
    <lineage>
        <taxon>Bacteria</taxon>
        <taxon>Bacillati</taxon>
        <taxon>Bacillota</taxon>
        <taxon>Bacilli</taxon>
        <taxon>Bacillales</taxon>
        <taxon>Bacillaceae</taxon>
        <taxon>Bacillus</taxon>
    </lineage>
</organism>
<dbReference type="EMBL" id="JAAIWN010000004">
    <property type="protein sequence ID" value="NEY80495.1"/>
    <property type="molecule type" value="Genomic_DNA"/>
</dbReference>
<sequence length="64" mass="7526">MISKDQIVATLNEIHEQLEELESTLSISLNELRNDLFYKHEKSLKECHKRLLIVEEELNVMTVS</sequence>